<accession>A0A8S4SHF6</accession>
<dbReference type="EMBL" id="CAKXAJ010026297">
    <property type="protein sequence ID" value="CAH2266055.1"/>
    <property type="molecule type" value="Genomic_DNA"/>
</dbReference>
<evidence type="ECO:0000256" key="4">
    <source>
        <dbReference type="ARBA" id="ARBA00034725"/>
    </source>
</evidence>
<dbReference type="SUPFAM" id="SSF101447">
    <property type="entry name" value="Formin homology 2 domain (FH2 domain)"/>
    <property type="match status" value="1"/>
</dbReference>
<name>A0A8S4SHF6_9NEOP</name>
<evidence type="ECO:0000256" key="3">
    <source>
        <dbReference type="ARBA" id="ARBA00022801"/>
    </source>
</evidence>
<keyword evidence="3" id="KW-0378">Hydrolase</keyword>
<comment type="similarity">
    <text evidence="4">Belongs to the ACTMAP family.</text>
</comment>
<keyword evidence="2" id="KW-0645">Protease</keyword>
<gene>
    <name evidence="9" type="primary">jg9112</name>
    <name evidence="9" type="ORF">PAEG_LOCUS25144</name>
</gene>
<dbReference type="InterPro" id="IPR040043">
    <property type="entry name" value="ACTMAP"/>
</dbReference>
<comment type="caution">
    <text evidence="9">The sequence shown here is derived from an EMBL/GenBank/DDBJ whole genome shotgun (WGS) entry which is preliminary data.</text>
</comment>
<evidence type="ECO:0000256" key="8">
    <source>
        <dbReference type="SAM" id="MobiDB-lite"/>
    </source>
</evidence>
<evidence type="ECO:0000256" key="1">
    <source>
        <dbReference type="ARBA" id="ARBA00022438"/>
    </source>
</evidence>
<dbReference type="Pfam" id="PF21646">
    <property type="entry name" value="ACTMAP-like_C"/>
    <property type="match status" value="1"/>
</dbReference>
<comment type="catalytic activity">
    <reaction evidence="7">
        <text>N-terminal N(alpha)-acetyl-L-cysteinyl-L-aspartyl-[protein] + H2O = N-terminal L-aspartyl-[protein] + N-acetyl-L-cysteine</text>
        <dbReference type="Rhea" id="RHEA:74579"/>
        <dbReference type="Rhea" id="RHEA-COMP:12669"/>
        <dbReference type="Rhea" id="RHEA-COMP:18395"/>
        <dbReference type="ChEBI" id="CHEBI:15377"/>
        <dbReference type="ChEBI" id="CHEBI:64720"/>
        <dbReference type="ChEBI" id="CHEBI:78236"/>
        <dbReference type="ChEBI" id="CHEBI:193599"/>
    </reaction>
    <physiologicalReaction direction="left-to-right" evidence="7">
        <dbReference type="Rhea" id="RHEA:74580"/>
    </physiologicalReaction>
</comment>
<dbReference type="PANTHER" id="PTHR28631:SF1">
    <property type="entry name" value="ACTIN MATURATION PROTEASE"/>
    <property type="match status" value="1"/>
</dbReference>
<dbReference type="Proteomes" id="UP000838756">
    <property type="component" value="Unassembled WGS sequence"/>
</dbReference>
<evidence type="ECO:0000256" key="5">
    <source>
        <dbReference type="ARBA" id="ARBA00034848"/>
    </source>
</evidence>
<dbReference type="GO" id="GO:0004177">
    <property type="term" value="F:aminopeptidase activity"/>
    <property type="evidence" value="ECO:0007669"/>
    <property type="project" value="UniProtKB-KW"/>
</dbReference>
<dbReference type="AlphaFoldDB" id="A0A8S4SHF6"/>
<dbReference type="PANTHER" id="PTHR28631">
    <property type="entry name" value="UPF0692 PROTEIN C19ORF54"/>
    <property type="match status" value="1"/>
</dbReference>
<protein>
    <recommendedName>
        <fullName evidence="5">Actin maturation protease</fullName>
    </recommendedName>
    <alternativeName>
        <fullName evidence="6">Actin aminopeptidase ACTMAP</fullName>
    </alternativeName>
</protein>
<dbReference type="GO" id="GO:0006508">
    <property type="term" value="P:proteolysis"/>
    <property type="evidence" value="ECO:0007669"/>
    <property type="project" value="UniProtKB-KW"/>
</dbReference>
<evidence type="ECO:0000256" key="6">
    <source>
        <dbReference type="ARBA" id="ARBA00034908"/>
    </source>
</evidence>
<feature type="compositionally biased region" description="Pro residues" evidence="8">
    <location>
        <begin position="1"/>
        <end position="19"/>
    </location>
</feature>
<dbReference type="OrthoDB" id="198816at2759"/>
<evidence type="ECO:0000313" key="9">
    <source>
        <dbReference type="EMBL" id="CAH2266055.1"/>
    </source>
</evidence>
<proteinExistence type="inferred from homology"/>
<sequence length="272" mass="29823">MCTIPPSPPPPPPPPPPSNLPNKHSPTKSCDSSPTFSYSDVCDWASNVPNLWEACAENRLCLHEAPFQYKYKHFESIMQIGPTCGLVALSMLLNGKVSPDELLNITKVVGYSNNGEMFSCKNMGLLAEKAISLAELENINFCVKTGGLFSEEIILELLNGAVLLVPYDADFNHSPCLKHGHTAHWALVCGIVVVTDPGDNYMSNPNNVFVLSRHGKSRFVAAWTLAELDKSNKNLWEFSPKKQEDGLMYVLPEGGMGGKNGLKDQFLIFNGL</sequence>
<evidence type="ECO:0000256" key="2">
    <source>
        <dbReference type="ARBA" id="ARBA00022670"/>
    </source>
</evidence>
<evidence type="ECO:0000256" key="7">
    <source>
        <dbReference type="ARBA" id="ARBA00049041"/>
    </source>
</evidence>
<evidence type="ECO:0000313" key="10">
    <source>
        <dbReference type="Proteomes" id="UP000838756"/>
    </source>
</evidence>
<reference evidence="9" key="1">
    <citation type="submission" date="2022-03" db="EMBL/GenBank/DDBJ databases">
        <authorList>
            <person name="Lindestad O."/>
        </authorList>
    </citation>
    <scope>NUCLEOTIDE SEQUENCE</scope>
</reference>
<keyword evidence="1" id="KW-0031">Aminopeptidase</keyword>
<organism evidence="9 10">
    <name type="scientific">Pararge aegeria aegeria</name>
    <dbReference type="NCBI Taxonomy" id="348720"/>
    <lineage>
        <taxon>Eukaryota</taxon>
        <taxon>Metazoa</taxon>
        <taxon>Ecdysozoa</taxon>
        <taxon>Arthropoda</taxon>
        <taxon>Hexapoda</taxon>
        <taxon>Insecta</taxon>
        <taxon>Pterygota</taxon>
        <taxon>Neoptera</taxon>
        <taxon>Endopterygota</taxon>
        <taxon>Lepidoptera</taxon>
        <taxon>Glossata</taxon>
        <taxon>Ditrysia</taxon>
        <taxon>Papilionoidea</taxon>
        <taxon>Nymphalidae</taxon>
        <taxon>Satyrinae</taxon>
        <taxon>Satyrini</taxon>
        <taxon>Parargina</taxon>
        <taxon>Pararge</taxon>
    </lineage>
</organism>
<keyword evidence="10" id="KW-1185">Reference proteome</keyword>
<feature type="region of interest" description="Disordered" evidence="8">
    <location>
        <begin position="1"/>
        <end position="28"/>
    </location>
</feature>